<evidence type="ECO:0000313" key="4">
    <source>
        <dbReference type="Proteomes" id="UP001596957"/>
    </source>
</evidence>
<feature type="chain" id="PRO_5047343923" description="Secreted protein" evidence="2">
    <location>
        <begin position="22"/>
        <end position="72"/>
    </location>
</feature>
<dbReference type="EMBL" id="JBHTEC010000001">
    <property type="protein sequence ID" value="MFD0287276.1"/>
    <property type="molecule type" value="Genomic_DNA"/>
</dbReference>
<evidence type="ECO:0000256" key="2">
    <source>
        <dbReference type="SAM" id="SignalP"/>
    </source>
</evidence>
<proteinExistence type="predicted"/>
<keyword evidence="4" id="KW-1185">Reference proteome</keyword>
<evidence type="ECO:0000313" key="3">
    <source>
        <dbReference type="EMBL" id="MFD0287276.1"/>
    </source>
</evidence>
<protein>
    <recommendedName>
        <fullName evidence="5">Secreted protein</fullName>
    </recommendedName>
</protein>
<dbReference type="RefSeq" id="WP_381262685.1">
    <property type="nucleotide sequence ID" value="NZ_JBHTBI010000067.1"/>
</dbReference>
<comment type="caution">
    <text evidence="3">The sequence shown here is derived from an EMBL/GenBank/DDBJ whole genome shotgun (WGS) entry which is preliminary data.</text>
</comment>
<sequence length="72" mass="7568">MSGRRMRWSCAWLFMLLGVMAATLTAPTVATDRTAGTDTAVGSYPHAPKPEPISVSELPLPPVAPSTAQGSR</sequence>
<evidence type="ECO:0008006" key="5">
    <source>
        <dbReference type="Google" id="ProtNLM"/>
    </source>
</evidence>
<reference evidence="4" key="1">
    <citation type="journal article" date="2019" name="Int. J. Syst. Evol. Microbiol.">
        <title>The Global Catalogue of Microorganisms (GCM) 10K type strain sequencing project: providing services to taxonomists for standard genome sequencing and annotation.</title>
        <authorList>
            <consortium name="The Broad Institute Genomics Platform"/>
            <consortium name="The Broad Institute Genome Sequencing Center for Infectious Disease"/>
            <person name="Wu L."/>
            <person name="Ma J."/>
        </authorList>
    </citation>
    <scope>NUCLEOTIDE SEQUENCE [LARGE SCALE GENOMIC DNA]</scope>
    <source>
        <strain evidence="4">CGMCC 4.7198</strain>
    </source>
</reference>
<name>A0ABW2VVK3_9ACTN</name>
<evidence type="ECO:0000256" key="1">
    <source>
        <dbReference type="SAM" id="MobiDB-lite"/>
    </source>
</evidence>
<dbReference type="Proteomes" id="UP001596957">
    <property type="component" value="Unassembled WGS sequence"/>
</dbReference>
<keyword evidence="2" id="KW-0732">Signal</keyword>
<accession>A0ABW2VVK3</accession>
<feature type="signal peptide" evidence="2">
    <location>
        <begin position="1"/>
        <end position="21"/>
    </location>
</feature>
<feature type="region of interest" description="Disordered" evidence="1">
    <location>
        <begin position="35"/>
        <end position="72"/>
    </location>
</feature>
<organism evidence="3 4">
    <name type="scientific">Streptomyces lutosisoli</name>
    <dbReference type="NCBI Taxonomy" id="2665721"/>
    <lineage>
        <taxon>Bacteria</taxon>
        <taxon>Bacillati</taxon>
        <taxon>Actinomycetota</taxon>
        <taxon>Actinomycetes</taxon>
        <taxon>Kitasatosporales</taxon>
        <taxon>Streptomycetaceae</taxon>
        <taxon>Streptomyces</taxon>
    </lineage>
</organism>
<gene>
    <name evidence="3" type="ORF">ACFQZP_37495</name>
</gene>